<protein>
    <submittedName>
        <fullName evidence="2">Uncharacterized protein</fullName>
    </submittedName>
</protein>
<dbReference type="Proteomes" id="UP000008370">
    <property type="component" value="Unassembled WGS sequence"/>
</dbReference>
<dbReference type="InParanoid" id="K5UMU4"/>
<dbReference type="OrthoDB" id="3147752at2759"/>
<dbReference type="GeneID" id="18913305"/>
<name>K5UMU4_PHACS</name>
<keyword evidence="3" id="KW-1185">Reference proteome</keyword>
<accession>K5UMU4</accession>
<gene>
    <name evidence="2" type="ORF">PHACADRAFT_212928</name>
</gene>
<dbReference type="KEGG" id="pco:PHACADRAFT_212928"/>
<keyword evidence="1" id="KW-0175">Coiled coil</keyword>
<dbReference type="STRING" id="650164.K5UMU4"/>
<organism evidence="2 3">
    <name type="scientific">Phanerochaete carnosa (strain HHB-10118-sp)</name>
    <name type="common">White-rot fungus</name>
    <name type="synonym">Peniophora carnosa</name>
    <dbReference type="NCBI Taxonomy" id="650164"/>
    <lineage>
        <taxon>Eukaryota</taxon>
        <taxon>Fungi</taxon>
        <taxon>Dikarya</taxon>
        <taxon>Basidiomycota</taxon>
        <taxon>Agaricomycotina</taxon>
        <taxon>Agaricomycetes</taxon>
        <taxon>Polyporales</taxon>
        <taxon>Phanerochaetaceae</taxon>
        <taxon>Phanerochaete</taxon>
    </lineage>
</organism>
<proteinExistence type="predicted"/>
<sequence length="479" mass="53998">MEIRRGGSMNIENPLLPALTAELSSYSSLSSLIMLYILRLLQKLFQMFFTPDTGLDEDEESRLSDAQGVISRLRAEKERAIEAVRDGRKRIAELEEAIRGRNMKAEEELSAAWLREKEENEMAERYRKEREDATAEAASLKSHIEEFRRREEEHRRDAGALQQQIEQQSELLQIRGAELRDAIAYLAKDDSVSCTGIIGMLDYLNSEIFQVCAQIEDIWKIAQGDSVDLSGAVDDLQNCLGPTAVDVLGAIRAHHCDEHGAQMVLQASLLQAAGEIIMAWAPSMNATENQFVRQLYERIYVSEPQAVSAKWRALTKRYVKDCHTTLDLSQSITSRIIHIVEDILELAGLTVVPQHVPESSGFVEKLHAIVCHCIKLRETIGEQVLSRDYRLIRPTCDEAFDVETMEDSDPPNDTQQEQPGGRDRVLFLTGLGLESYEKKREGDLEVGAIERTVHLKSKVVTHATLQDLTTVVEGRTTPR</sequence>
<dbReference type="EMBL" id="JH930477">
    <property type="protein sequence ID" value="EKM51026.1"/>
    <property type="molecule type" value="Genomic_DNA"/>
</dbReference>
<reference evidence="2 3" key="1">
    <citation type="journal article" date="2012" name="BMC Genomics">
        <title>Comparative genomics of the white-rot fungi, Phanerochaete carnosa and P. chrysosporium, to elucidate the genetic basis of the distinct wood types they colonize.</title>
        <authorList>
            <person name="Suzuki H."/>
            <person name="MacDonald J."/>
            <person name="Syed K."/>
            <person name="Salamov A."/>
            <person name="Hori C."/>
            <person name="Aerts A."/>
            <person name="Henrissat B."/>
            <person name="Wiebenga A."/>
            <person name="vanKuyk P.A."/>
            <person name="Barry K."/>
            <person name="Lindquist E."/>
            <person name="LaButti K."/>
            <person name="Lapidus A."/>
            <person name="Lucas S."/>
            <person name="Coutinho P."/>
            <person name="Gong Y."/>
            <person name="Samejima M."/>
            <person name="Mahadevan R."/>
            <person name="Abou-Zaid M."/>
            <person name="de Vries R.P."/>
            <person name="Igarashi K."/>
            <person name="Yadav J.S."/>
            <person name="Grigoriev I.V."/>
            <person name="Master E.R."/>
        </authorList>
    </citation>
    <scope>NUCLEOTIDE SEQUENCE [LARGE SCALE GENOMIC DNA]</scope>
    <source>
        <strain evidence="2 3">HHB-10118-sp</strain>
    </source>
</reference>
<dbReference type="RefSeq" id="XP_007400185.1">
    <property type="nucleotide sequence ID" value="XM_007400123.1"/>
</dbReference>
<feature type="coiled-coil region" evidence="1">
    <location>
        <begin position="63"/>
        <end position="171"/>
    </location>
</feature>
<evidence type="ECO:0000313" key="3">
    <source>
        <dbReference type="Proteomes" id="UP000008370"/>
    </source>
</evidence>
<evidence type="ECO:0000313" key="2">
    <source>
        <dbReference type="EMBL" id="EKM51026.1"/>
    </source>
</evidence>
<evidence type="ECO:0000256" key="1">
    <source>
        <dbReference type="SAM" id="Coils"/>
    </source>
</evidence>
<dbReference type="AlphaFoldDB" id="K5UMU4"/>
<dbReference type="HOGENOM" id="CLU_031481_6_0_1"/>